<evidence type="ECO:0000313" key="3">
    <source>
        <dbReference type="Proteomes" id="UP000794436"/>
    </source>
</evidence>
<protein>
    <submittedName>
        <fullName evidence="2">Uncharacterized protein</fullName>
    </submittedName>
</protein>
<dbReference type="OrthoDB" id="118174at2759"/>
<feature type="compositionally biased region" description="Low complexity" evidence="1">
    <location>
        <begin position="214"/>
        <end position="231"/>
    </location>
</feature>
<proteinExistence type="predicted"/>
<name>A0A8K1C2Z1_PYTOL</name>
<feature type="compositionally biased region" description="Polar residues" evidence="1">
    <location>
        <begin position="109"/>
        <end position="118"/>
    </location>
</feature>
<feature type="compositionally biased region" description="Low complexity" evidence="1">
    <location>
        <begin position="50"/>
        <end position="61"/>
    </location>
</feature>
<feature type="region of interest" description="Disordered" evidence="1">
    <location>
        <begin position="1"/>
        <end position="73"/>
    </location>
</feature>
<sequence>MLGGKRKFTENPLTAKAETGSLKIKILRKEGAAGTTENALGVPRSPPRGRPAVAAPQAPSAPVSPPKPRPNRKHVPIFYQQASVSVTSSTDEVSRGQSQFSSDYDAGYSVSSTSSTTNQMERLQLDQPGVEYGTSAPALNPLFSQANTDSNGALSELLRHAFPTVAQIQPFQHHAQPYTTSSSSPSSALLMGTEPEALDPVQEHPASALHQLATSSTTYSSLSRESSTSSTNDHESSSYRFDPMRALQSAIKLATAKSSSSLPSFSYQNQQTMPSHIYGGSDQYSSIHSQPTTDDHDLGPPPMAAPAFGVQHSLMGGGIESQPVIANVNTRNFDWNRHQEELRAAQANGRPRSGSLPNVLAEDDEETNEHGHPNVHMWKEV</sequence>
<evidence type="ECO:0000256" key="1">
    <source>
        <dbReference type="SAM" id="MobiDB-lite"/>
    </source>
</evidence>
<comment type="caution">
    <text evidence="2">The sequence shown here is derived from an EMBL/GenBank/DDBJ whole genome shotgun (WGS) entry which is preliminary data.</text>
</comment>
<feature type="compositionally biased region" description="Basic and acidic residues" evidence="1">
    <location>
        <begin position="368"/>
        <end position="381"/>
    </location>
</feature>
<feature type="region of interest" description="Disordered" evidence="1">
    <location>
        <begin position="214"/>
        <end position="241"/>
    </location>
</feature>
<accession>A0A8K1C2Z1</accession>
<dbReference type="AlphaFoldDB" id="A0A8K1C2Z1"/>
<feature type="region of interest" description="Disordered" evidence="1">
    <location>
        <begin position="344"/>
        <end position="381"/>
    </location>
</feature>
<gene>
    <name evidence="2" type="ORF">Poli38472_010403</name>
</gene>
<dbReference type="EMBL" id="SPLM01000147">
    <property type="protein sequence ID" value="TMW55521.1"/>
    <property type="molecule type" value="Genomic_DNA"/>
</dbReference>
<keyword evidence="3" id="KW-1185">Reference proteome</keyword>
<feature type="region of interest" description="Disordered" evidence="1">
    <location>
        <begin position="86"/>
        <end position="118"/>
    </location>
</feature>
<reference evidence="2" key="1">
    <citation type="submission" date="2019-03" db="EMBL/GenBank/DDBJ databases">
        <title>Long read genome sequence of the mycoparasitic Pythium oligandrum ATCC 38472 isolated from sugarbeet rhizosphere.</title>
        <authorList>
            <person name="Gaulin E."/>
        </authorList>
    </citation>
    <scope>NUCLEOTIDE SEQUENCE</scope>
    <source>
        <strain evidence="2">ATCC 38472_TT</strain>
    </source>
</reference>
<evidence type="ECO:0000313" key="2">
    <source>
        <dbReference type="EMBL" id="TMW55521.1"/>
    </source>
</evidence>
<organism evidence="2 3">
    <name type="scientific">Pythium oligandrum</name>
    <name type="common">Mycoparasitic fungus</name>
    <dbReference type="NCBI Taxonomy" id="41045"/>
    <lineage>
        <taxon>Eukaryota</taxon>
        <taxon>Sar</taxon>
        <taxon>Stramenopiles</taxon>
        <taxon>Oomycota</taxon>
        <taxon>Peronosporomycetes</taxon>
        <taxon>Pythiales</taxon>
        <taxon>Pythiaceae</taxon>
        <taxon>Pythium</taxon>
    </lineage>
</organism>
<dbReference type="Proteomes" id="UP000794436">
    <property type="component" value="Unassembled WGS sequence"/>
</dbReference>